<dbReference type="EMBL" id="CP023434">
    <property type="protein sequence ID" value="AXY24902.1"/>
    <property type="molecule type" value="Genomic_DNA"/>
</dbReference>
<evidence type="ECO:0000313" key="1">
    <source>
        <dbReference type="EMBL" id="AXY24902.1"/>
    </source>
</evidence>
<accession>A0A347WIJ5</accession>
<sequence length="238" mass="27928">MSLEIHELIEFNNFNSKNENLYLIQREAPTPEEKSIIEDIPYMQGVLDFSMLLGERIFTNREITYTFQAFNYGYDKRKWLEQDIKRKLMMHDRSILRDTHDYGYYWLGKCQSVEVEDAHETSSLIATIIFNVYPFMFTENQWFDDVWDAFNFERDVANFTKYEVTGKKNIMLYNTGSVSVSPQVITTSSMKVTIDGEVHDYKSGTTDNLLLRLKPGMNNLTIQGNGIISFHFRHEVMG</sequence>
<evidence type="ECO:0000313" key="2">
    <source>
        <dbReference type="Proteomes" id="UP000263232"/>
    </source>
</evidence>
<protein>
    <recommendedName>
        <fullName evidence="3">Phage tail protein</fullName>
    </recommendedName>
</protein>
<gene>
    <name evidence="1" type="ORF">CL176_02055</name>
</gene>
<dbReference type="RefSeq" id="WP_118989824.1">
    <property type="nucleotide sequence ID" value="NZ_CP023434.1"/>
</dbReference>
<dbReference type="AlphaFoldDB" id="A0A347WIJ5"/>
<dbReference type="Proteomes" id="UP000263232">
    <property type="component" value="Chromosome"/>
</dbReference>
<reference evidence="1 2" key="1">
    <citation type="submission" date="2017-09" db="EMBL/GenBank/DDBJ databases">
        <title>Complete genome sequence of Oxytococcus suis strain ZY16052.</title>
        <authorList>
            <person name="Li F."/>
        </authorList>
    </citation>
    <scope>NUCLEOTIDE SEQUENCE [LARGE SCALE GENOMIC DNA]</scope>
    <source>
        <strain evidence="1 2">ZY16052</strain>
    </source>
</reference>
<proteinExistence type="predicted"/>
<organism evidence="1 2">
    <name type="scientific">Suicoccus acidiformans</name>
    <dbReference type="NCBI Taxonomy" id="2036206"/>
    <lineage>
        <taxon>Bacteria</taxon>
        <taxon>Bacillati</taxon>
        <taxon>Bacillota</taxon>
        <taxon>Bacilli</taxon>
        <taxon>Lactobacillales</taxon>
        <taxon>Aerococcaceae</taxon>
        <taxon>Suicoccus</taxon>
    </lineage>
</organism>
<keyword evidence="2" id="KW-1185">Reference proteome</keyword>
<dbReference type="OrthoDB" id="1907105at2"/>
<name>A0A347WIJ5_9LACT</name>
<evidence type="ECO:0008006" key="3">
    <source>
        <dbReference type="Google" id="ProtNLM"/>
    </source>
</evidence>
<dbReference type="KEGG" id="abae:CL176_02055"/>